<sequence length="70" mass="6990">MVRYPSSSTPAVDGVWPATSGGGEDVRVLVGGDVPAGFIDDGAVAEVGVALAVTTMQSPRAEEVTGDGEQ</sequence>
<dbReference type="EMBL" id="JAAALK010000284">
    <property type="protein sequence ID" value="KAG8068910.1"/>
    <property type="molecule type" value="Genomic_DNA"/>
</dbReference>
<reference evidence="2" key="1">
    <citation type="journal article" date="2021" name="bioRxiv">
        <title>Whole Genome Assembly and Annotation of Northern Wild Rice, Zizania palustris L., Supports a Whole Genome Duplication in the Zizania Genus.</title>
        <authorList>
            <person name="Haas M."/>
            <person name="Kono T."/>
            <person name="Macchietto M."/>
            <person name="Millas R."/>
            <person name="McGilp L."/>
            <person name="Shao M."/>
            <person name="Duquette J."/>
            <person name="Hirsch C.N."/>
            <person name="Kimball J."/>
        </authorList>
    </citation>
    <scope>NUCLEOTIDE SEQUENCE</scope>
    <source>
        <tissue evidence="2">Fresh leaf tissue</tissue>
    </source>
</reference>
<reference evidence="2" key="2">
    <citation type="submission" date="2021-02" db="EMBL/GenBank/DDBJ databases">
        <authorList>
            <person name="Kimball J.A."/>
            <person name="Haas M.W."/>
            <person name="Macchietto M."/>
            <person name="Kono T."/>
            <person name="Duquette J."/>
            <person name="Shao M."/>
        </authorList>
    </citation>
    <scope>NUCLEOTIDE SEQUENCE</scope>
    <source>
        <tissue evidence="2">Fresh leaf tissue</tissue>
    </source>
</reference>
<proteinExistence type="predicted"/>
<dbReference type="Proteomes" id="UP000729402">
    <property type="component" value="Unassembled WGS sequence"/>
</dbReference>
<protein>
    <submittedName>
        <fullName evidence="2">Uncharacterized protein</fullName>
    </submittedName>
</protein>
<feature type="region of interest" description="Disordered" evidence="1">
    <location>
        <begin position="1"/>
        <end position="22"/>
    </location>
</feature>
<comment type="caution">
    <text evidence="2">The sequence shown here is derived from an EMBL/GenBank/DDBJ whole genome shotgun (WGS) entry which is preliminary data.</text>
</comment>
<evidence type="ECO:0000313" key="3">
    <source>
        <dbReference type="Proteomes" id="UP000729402"/>
    </source>
</evidence>
<gene>
    <name evidence="2" type="ORF">GUJ93_ZPchr0005g15625</name>
</gene>
<keyword evidence="3" id="KW-1185">Reference proteome</keyword>
<feature type="compositionally biased region" description="Polar residues" evidence="1">
    <location>
        <begin position="1"/>
        <end position="10"/>
    </location>
</feature>
<evidence type="ECO:0000313" key="2">
    <source>
        <dbReference type="EMBL" id="KAG8068910.1"/>
    </source>
</evidence>
<organism evidence="2 3">
    <name type="scientific">Zizania palustris</name>
    <name type="common">Northern wild rice</name>
    <dbReference type="NCBI Taxonomy" id="103762"/>
    <lineage>
        <taxon>Eukaryota</taxon>
        <taxon>Viridiplantae</taxon>
        <taxon>Streptophyta</taxon>
        <taxon>Embryophyta</taxon>
        <taxon>Tracheophyta</taxon>
        <taxon>Spermatophyta</taxon>
        <taxon>Magnoliopsida</taxon>
        <taxon>Liliopsida</taxon>
        <taxon>Poales</taxon>
        <taxon>Poaceae</taxon>
        <taxon>BOP clade</taxon>
        <taxon>Oryzoideae</taxon>
        <taxon>Oryzeae</taxon>
        <taxon>Zizaniinae</taxon>
        <taxon>Zizania</taxon>
    </lineage>
</organism>
<name>A0A8J5VIB1_ZIZPA</name>
<dbReference type="AlphaFoldDB" id="A0A8J5VIB1"/>
<accession>A0A8J5VIB1</accession>
<evidence type="ECO:0000256" key="1">
    <source>
        <dbReference type="SAM" id="MobiDB-lite"/>
    </source>
</evidence>